<dbReference type="AlphaFoldDB" id="A0A427BBX9"/>
<dbReference type="InterPro" id="IPR053057">
    <property type="entry name" value="XLG_GTP-binding"/>
</dbReference>
<dbReference type="EMBL" id="AMZH03000023">
    <property type="protein sequence ID" value="RRT86030.1"/>
    <property type="molecule type" value="Genomic_DNA"/>
</dbReference>
<feature type="region of interest" description="Disordered" evidence="3">
    <location>
        <begin position="130"/>
        <end position="191"/>
    </location>
</feature>
<evidence type="ECO:0000256" key="1">
    <source>
        <dbReference type="ARBA" id="ARBA00022771"/>
    </source>
</evidence>
<keyword evidence="2" id="KW-0862">Zinc</keyword>
<evidence type="ECO:0000256" key="2">
    <source>
        <dbReference type="ARBA" id="ARBA00022833"/>
    </source>
</evidence>
<dbReference type="SUPFAM" id="SSF57903">
    <property type="entry name" value="FYVE/PHD zinc finger"/>
    <property type="match status" value="1"/>
</dbReference>
<dbReference type="Proteomes" id="UP000287651">
    <property type="component" value="Unassembled WGS sequence"/>
</dbReference>
<feature type="compositionally biased region" description="Polar residues" evidence="3">
    <location>
        <begin position="140"/>
        <end position="182"/>
    </location>
</feature>
<reference evidence="4 5" key="1">
    <citation type="journal article" date="2014" name="Agronomy (Basel)">
        <title>A Draft Genome Sequence for Ensete ventricosum, the Drought-Tolerant Tree Against Hunger.</title>
        <authorList>
            <person name="Harrison J."/>
            <person name="Moore K.A."/>
            <person name="Paszkiewicz K."/>
            <person name="Jones T."/>
            <person name="Grant M."/>
            <person name="Ambacheew D."/>
            <person name="Muzemil S."/>
            <person name="Studholme D.J."/>
        </authorList>
    </citation>
    <scope>NUCLEOTIDE SEQUENCE [LARGE SCALE GENOMIC DNA]</scope>
</reference>
<evidence type="ECO:0008006" key="6">
    <source>
        <dbReference type="Google" id="ProtNLM"/>
    </source>
</evidence>
<protein>
    <recommendedName>
        <fullName evidence="6">Extra-large guanine nucleotide-binding protein 3</fullName>
    </recommendedName>
</protein>
<evidence type="ECO:0000256" key="3">
    <source>
        <dbReference type="SAM" id="MobiDB-lite"/>
    </source>
</evidence>
<sequence length="392" mass="43162">MPHTKQSTSVLLGLRRSLLPRPTTGLGFLRGARFLGLVVVFEFSTSVSSEKEALWTRSGGTIRGARSPVSFSRSSGGYPRGEGNVLFCSRDLWSGPESALSNIMIGSHRLVNDDLPPVVDPIPLPVSRIARCADPPPRSPQVSGSSESVDSVLQNGEFSDDSPSGSPVSAHSMPNGQPSQPVNEGRRASVVTFEEKSESREIYEDVTGSPQHGGVTRNDKRKRVCYRCGKRKWESKEACLVCDARYCRYCVLRAMGSMPEGRKCVSCIGQPIDESKRSKLGKSSRMLSRLLNPLEVRQILKAEKECPANQLRPEQLIVNGLPLRSEEMAELLSCPIPPQKLKPGKYWYDKESGLWGKARTLKIPSCCELSFFLLRYDDLLLMLLTFAGGGET</sequence>
<dbReference type="GO" id="GO:0008270">
    <property type="term" value="F:zinc ion binding"/>
    <property type="evidence" value="ECO:0007669"/>
    <property type="project" value="UniProtKB-KW"/>
</dbReference>
<dbReference type="PANTHER" id="PTHR36486">
    <property type="entry name" value="OS01G0977800 PROTEIN"/>
    <property type="match status" value="1"/>
</dbReference>
<accession>A0A427BBX9</accession>
<evidence type="ECO:0000313" key="4">
    <source>
        <dbReference type="EMBL" id="RRT86030.1"/>
    </source>
</evidence>
<dbReference type="PANTHER" id="PTHR36486:SF4">
    <property type="entry name" value="PH DOMAIN-CONTAINING PROTEIN"/>
    <property type="match status" value="1"/>
</dbReference>
<comment type="caution">
    <text evidence="4">The sequence shown here is derived from an EMBL/GenBank/DDBJ whole genome shotgun (WGS) entry which is preliminary data.</text>
</comment>
<evidence type="ECO:0000313" key="5">
    <source>
        <dbReference type="Proteomes" id="UP000287651"/>
    </source>
</evidence>
<gene>
    <name evidence="4" type="ORF">B296_00002047</name>
</gene>
<dbReference type="InterPro" id="IPR011011">
    <property type="entry name" value="Znf_FYVE_PHD"/>
</dbReference>
<organism evidence="4 5">
    <name type="scientific">Ensete ventricosum</name>
    <name type="common">Abyssinian banana</name>
    <name type="synonym">Musa ensete</name>
    <dbReference type="NCBI Taxonomy" id="4639"/>
    <lineage>
        <taxon>Eukaryota</taxon>
        <taxon>Viridiplantae</taxon>
        <taxon>Streptophyta</taxon>
        <taxon>Embryophyta</taxon>
        <taxon>Tracheophyta</taxon>
        <taxon>Spermatophyta</taxon>
        <taxon>Magnoliopsida</taxon>
        <taxon>Liliopsida</taxon>
        <taxon>Zingiberales</taxon>
        <taxon>Musaceae</taxon>
        <taxon>Ensete</taxon>
    </lineage>
</organism>
<proteinExistence type="predicted"/>
<keyword evidence="1" id="KW-0479">Metal-binding</keyword>
<keyword evidence="1" id="KW-0863">Zinc-finger</keyword>
<name>A0A427BBX9_ENSVE</name>